<dbReference type="InterPro" id="IPR001129">
    <property type="entry name" value="Membr-assoc_MAPEG"/>
</dbReference>
<reference evidence="6" key="1">
    <citation type="submission" date="2020-10" db="EMBL/GenBank/DDBJ databases">
        <title>Connecting structure to function with the recovery of over 1000 high-quality activated sludge metagenome-assembled genomes encoding full-length rRNA genes using long-read sequencing.</title>
        <authorList>
            <person name="Singleton C.M."/>
            <person name="Petriglieri F."/>
            <person name="Kristensen J.M."/>
            <person name="Kirkegaard R.H."/>
            <person name="Michaelsen T.Y."/>
            <person name="Andersen M.H."/>
            <person name="Karst S.M."/>
            <person name="Dueholm M.S."/>
            <person name="Nielsen P.H."/>
            <person name="Albertsen M."/>
        </authorList>
    </citation>
    <scope>NUCLEOTIDE SEQUENCE</scope>
    <source>
        <strain evidence="6">Bjer_18-Q3-R1-45_BAT3C.347</strain>
    </source>
</reference>
<feature type="transmembrane region" description="Helical" evidence="5">
    <location>
        <begin position="6"/>
        <end position="27"/>
    </location>
</feature>
<dbReference type="PANTHER" id="PTHR35814:SF1">
    <property type="entry name" value="GLUTATHIONE S-TRANSFERASE-RELATED"/>
    <property type="match status" value="1"/>
</dbReference>
<comment type="caution">
    <text evidence="6">The sequence shown here is derived from an EMBL/GenBank/DDBJ whole genome shotgun (WGS) entry which is preliminary data.</text>
</comment>
<protein>
    <submittedName>
        <fullName evidence="6">MAPEG family protein</fullName>
    </submittedName>
</protein>
<evidence type="ECO:0000313" key="6">
    <source>
        <dbReference type="EMBL" id="MBK6973525.1"/>
    </source>
</evidence>
<dbReference type="EMBL" id="JADJEV010000003">
    <property type="protein sequence ID" value="MBK6973525.1"/>
    <property type="molecule type" value="Genomic_DNA"/>
</dbReference>
<gene>
    <name evidence="6" type="ORF">IPH26_11490</name>
</gene>
<dbReference type="Proteomes" id="UP000807785">
    <property type="component" value="Unassembled WGS sequence"/>
</dbReference>
<evidence type="ECO:0000256" key="3">
    <source>
        <dbReference type="ARBA" id="ARBA00022989"/>
    </source>
</evidence>
<feature type="transmembrane region" description="Helical" evidence="5">
    <location>
        <begin position="109"/>
        <end position="134"/>
    </location>
</feature>
<organism evidence="6 7">
    <name type="scientific">Candidatus Methylophosphatis roskildensis</name>
    <dbReference type="NCBI Taxonomy" id="2899263"/>
    <lineage>
        <taxon>Bacteria</taxon>
        <taxon>Pseudomonadati</taxon>
        <taxon>Pseudomonadota</taxon>
        <taxon>Betaproteobacteria</taxon>
        <taxon>Nitrosomonadales</taxon>
        <taxon>Sterolibacteriaceae</taxon>
        <taxon>Candidatus Methylophosphatis</taxon>
    </lineage>
</organism>
<dbReference type="InterPro" id="IPR023352">
    <property type="entry name" value="MAPEG-like_dom_sf"/>
</dbReference>
<evidence type="ECO:0000256" key="5">
    <source>
        <dbReference type="SAM" id="Phobius"/>
    </source>
</evidence>
<keyword evidence="3 5" id="KW-1133">Transmembrane helix</keyword>
<feature type="transmembrane region" description="Helical" evidence="5">
    <location>
        <begin position="78"/>
        <end position="97"/>
    </location>
</feature>
<keyword evidence="4 5" id="KW-0472">Membrane</keyword>
<evidence type="ECO:0000256" key="1">
    <source>
        <dbReference type="ARBA" id="ARBA00004370"/>
    </source>
</evidence>
<name>A0A9D7HUB8_9PROT</name>
<dbReference type="Gene3D" id="1.20.120.550">
    <property type="entry name" value="Membrane associated eicosanoid/glutathione metabolism-like domain"/>
    <property type="match status" value="1"/>
</dbReference>
<evidence type="ECO:0000256" key="2">
    <source>
        <dbReference type="ARBA" id="ARBA00022692"/>
    </source>
</evidence>
<dbReference type="AlphaFoldDB" id="A0A9D7HUB8"/>
<evidence type="ECO:0000313" key="7">
    <source>
        <dbReference type="Proteomes" id="UP000807785"/>
    </source>
</evidence>
<evidence type="ECO:0000256" key="4">
    <source>
        <dbReference type="ARBA" id="ARBA00023136"/>
    </source>
</evidence>
<dbReference type="GO" id="GO:0016020">
    <property type="term" value="C:membrane"/>
    <property type="evidence" value="ECO:0007669"/>
    <property type="project" value="UniProtKB-SubCell"/>
</dbReference>
<sequence length="135" mass="14292">MTVGAPVTALYAGLCGLLLLLLAGLVVNQRRITRVGLGDGGKEVLARSMRVQANFVEYVPSIVVLLGLWELNGAPHRLLHAAGLLLVISRVFHAWGFSHSSGESFGRMVGTAGTWIALTGLSIANLMVFARLAAQ</sequence>
<dbReference type="SUPFAM" id="SSF161084">
    <property type="entry name" value="MAPEG domain-like"/>
    <property type="match status" value="1"/>
</dbReference>
<comment type="subcellular location">
    <subcellularLocation>
        <location evidence="1">Membrane</location>
    </subcellularLocation>
</comment>
<keyword evidence="2 5" id="KW-0812">Transmembrane</keyword>
<dbReference type="Pfam" id="PF01124">
    <property type="entry name" value="MAPEG"/>
    <property type="match status" value="1"/>
</dbReference>
<dbReference type="PANTHER" id="PTHR35814">
    <property type="match status" value="1"/>
</dbReference>
<proteinExistence type="predicted"/>
<accession>A0A9D7HUB8</accession>